<keyword evidence="1" id="KW-1133">Transmembrane helix</keyword>
<keyword evidence="3" id="KW-1185">Reference proteome</keyword>
<evidence type="ECO:0000313" key="2">
    <source>
        <dbReference type="EMBL" id="MEI4277537.1"/>
    </source>
</evidence>
<reference evidence="2 3" key="1">
    <citation type="submission" date="2024-03" db="EMBL/GenBank/DDBJ databases">
        <title>Draft genome sequence of Klenkia terrae.</title>
        <authorList>
            <person name="Duangmal K."/>
            <person name="Chantavorakit T."/>
        </authorList>
    </citation>
    <scope>NUCLEOTIDE SEQUENCE [LARGE SCALE GENOMIC DNA]</scope>
    <source>
        <strain evidence="2 3">JCM 17786</strain>
    </source>
</reference>
<comment type="caution">
    <text evidence="2">The sequence shown here is derived from an EMBL/GenBank/DDBJ whole genome shotgun (WGS) entry which is preliminary data.</text>
</comment>
<keyword evidence="1" id="KW-0472">Membrane</keyword>
<dbReference type="Proteomes" id="UP001373496">
    <property type="component" value="Unassembled WGS sequence"/>
</dbReference>
<name>A0ABU8E1K7_9ACTN</name>
<evidence type="ECO:0000256" key="1">
    <source>
        <dbReference type="SAM" id="Phobius"/>
    </source>
</evidence>
<accession>A0ABU8E1K7</accession>
<dbReference type="EMBL" id="JBAPLV010000002">
    <property type="protein sequence ID" value="MEI4277537.1"/>
    <property type="molecule type" value="Genomic_DNA"/>
</dbReference>
<evidence type="ECO:0000313" key="3">
    <source>
        <dbReference type="Proteomes" id="UP001373496"/>
    </source>
</evidence>
<sequence>MRFLQGTALGVAIGSVFAATADVYRPYAVVLGVVAVVLVVVLASRDVARPARRARPRPATPAASGPRAPTGFFVGRRLGDALLWLAQEHGVSVLEQVEVTEDSVLVTDLGPRGRRTSAVEFVDGALTVDQDDLPVEPGAGLDTSGRFQARDLAPDVLARALERAARQHAASWTDVADLSARIEQPDRLRAEVTVQLVNGADGFEDETLWTSAAGDLLYLQRSPA</sequence>
<proteinExistence type="predicted"/>
<organism evidence="2 3">
    <name type="scientific">Klenkia terrae</name>
    <dbReference type="NCBI Taxonomy" id="1052259"/>
    <lineage>
        <taxon>Bacteria</taxon>
        <taxon>Bacillati</taxon>
        <taxon>Actinomycetota</taxon>
        <taxon>Actinomycetes</taxon>
        <taxon>Geodermatophilales</taxon>
        <taxon>Geodermatophilaceae</taxon>
        <taxon>Klenkia</taxon>
    </lineage>
</organism>
<dbReference type="RefSeq" id="WP_225232603.1">
    <property type="nucleotide sequence ID" value="NZ_JBAPLV010000002.1"/>
</dbReference>
<gene>
    <name evidence="2" type="ORF">UXQ13_03585</name>
</gene>
<feature type="transmembrane region" description="Helical" evidence="1">
    <location>
        <begin position="28"/>
        <end position="48"/>
    </location>
</feature>
<protein>
    <submittedName>
        <fullName evidence="2">Uncharacterized protein</fullName>
    </submittedName>
</protein>
<keyword evidence="1" id="KW-0812">Transmembrane</keyword>